<proteinExistence type="predicted"/>
<evidence type="ECO:0000313" key="3">
    <source>
        <dbReference type="EMBL" id="RNA34258.1"/>
    </source>
</evidence>
<protein>
    <submittedName>
        <fullName evidence="3">RNA-directed DNA polymerase from transposon X</fullName>
    </submittedName>
</protein>
<evidence type="ECO:0000256" key="1">
    <source>
        <dbReference type="SAM" id="Coils"/>
    </source>
</evidence>
<evidence type="ECO:0000313" key="4">
    <source>
        <dbReference type="Proteomes" id="UP000276133"/>
    </source>
</evidence>
<sequence length="322" mass="37356">LYNPPNVLLNFEFFKTTVDKKLRNYILGGDLKARTKQIGCVRENENGIMLERIINELDFSVINDKRPTFNIFNKNYFEILHLFLVSSSLIDKITDFSVLNSQDMTSDHFPIEASISMGFQLENKSAAKSSLTIDQLNDKITEKIISASHKSIPYLSKKIYKTSLPPNIVNLIKERRKVRRNFQKTRCQKLKQKFNQLTSELKASLKKFWNQHWFDFIEKMGKNPLTRSNLIPNLILNENEFKTNEEKGKCFGELLSSIFSPNSDLIDSEKDIEILNSNSDFFRNYNQSNFNDAICLNELIMALKRLKNEAASGPDQIHNLIR</sequence>
<dbReference type="Pfam" id="PF14529">
    <property type="entry name" value="Exo_endo_phos_2"/>
    <property type="match status" value="1"/>
</dbReference>
<comment type="caution">
    <text evidence="3">The sequence shown here is derived from an EMBL/GenBank/DDBJ whole genome shotgun (WGS) entry which is preliminary data.</text>
</comment>
<dbReference type="SUPFAM" id="SSF56219">
    <property type="entry name" value="DNase I-like"/>
    <property type="match status" value="1"/>
</dbReference>
<feature type="non-terminal residue" evidence="3">
    <location>
        <position position="1"/>
    </location>
</feature>
<evidence type="ECO:0000259" key="2">
    <source>
        <dbReference type="Pfam" id="PF14529"/>
    </source>
</evidence>
<feature type="domain" description="Endonuclease/exonuclease/phosphatase" evidence="2">
    <location>
        <begin position="2"/>
        <end position="111"/>
    </location>
</feature>
<dbReference type="InterPro" id="IPR036691">
    <property type="entry name" value="Endo/exonu/phosph_ase_sf"/>
</dbReference>
<dbReference type="Proteomes" id="UP000276133">
    <property type="component" value="Unassembled WGS sequence"/>
</dbReference>
<dbReference type="AlphaFoldDB" id="A0A3M7SFA2"/>
<keyword evidence="3" id="KW-0695">RNA-directed DNA polymerase</keyword>
<keyword evidence="4" id="KW-1185">Reference proteome</keyword>
<keyword evidence="1" id="KW-0175">Coiled coil</keyword>
<accession>A0A3M7SFA2</accession>
<keyword evidence="3" id="KW-0548">Nucleotidyltransferase</keyword>
<feature type="coiled-coil region" evidence="1">
    <location>
        <begin position="180"/>
        <end position="207"/>
    </location>
</feature>
<organism evidence="3 4">
    <name type="scientific">Brachionus plicatilis</name>
    <name type="common">Marine rotifer</name>
    <name type="synonym">Brachionus muelleri</name>
    <dbReference type="NCBI Taxonomy" id="10195"/>
    <lineage>
        <taxon>Eukaryota</taxon>
        <taxon>Metazoa</taxon>
        <taxon>Spiralia</taxon>
        <taxon>Gnathifera</taxon>
        <taxon>Rotifera</taxon>
        <taxon>Eurotatoria</taxon>
        <taxon>Monogononta</taxon>
        <taxon>Pseudotrocha</taxon>
        <taxon>Ploima</taxon>
        <taxon>Brachionidae</taxon>
        <taxon>Brachionus</taxon>
    </lineage>
</organism>
<reference evidence="3 4" key="1">
    <citation type="journal article" date="2018" name="Sci. Rep.">
        <title>Genomic signatures of local adaptation to the degree of environmental predictability in rotifers.</title>
        <authorList>
            <person name="Franch-Gras L."/>
            <person name="Hahn C."/>
            <person name="Garcia-Roger E.M."/>
            <person name="Carmona M.J."/>
            <person name="Serra M."/>
            <person name="Gomez A."/>
        </authorList>
    </citation>
    <scope>NUCLEOTIDE SEQUENCE [LARGE SCALE GENOMIC DNA]</scope>
    <source>
        <strain evidence="3">HYR1</strain>
    </source>
</reference>
<dbReference type="OrthoDB" id="6626684at2759"/>
<dbReference type="GO" id="GO:0003964">
    <property type="term" value="F:RNA-directed DNA polymerase activity"/>
    <property type="evidence" value="ECO:0007669"/>
    <property type="project" value="UniProtKB-KW"/>
</dbReference>
<keyword evidence="3" id="KW-0808">Transferase</keyword>
<gene>
    <name evidence="3" type="ORF">BpHYR1_037505</name>
</gene>
<dbReference type="Gene3D" id="3.60.10.10">
    <property type="entry name" value="Endonuclease/exonuclease/phosphatase"/>
    <property type="match status" value="1"/>
</dbReference>
<name>A0A3M7SFA2_BRAPC</name>
<dbReference type="InterPro" id="IPR005135">
    <property type="entry name" value="Endo/exonuclease/phosphatase"/>
</dbReference>
<dbReference type="EMBL" id="REGN01001507">
    <property type="protein sequence ID" value="RNA34258.1"/>
    <property type="molecule type" value="Genomic_DNA"/>
</dbReference>